<reference evidence="2" key="1">
    <citation type="submission" date="2020-04" db="EMBL/GenBank/DDBJ databases">
        <authorList>
            <person name="Alioto T."/>
            <person name="Alioto T."/>
            <person name="Gomez Garrido J."/>
        </authorList>
    </citation>
    <scope>NUCLEOTIDE SEQUENCE</scope>
    <source>
        <strain evidence="2">A484AB</strain>
    </source>
</reference>
<organism evidence="2 3">
    <name type="scientific">Paramuricea clavata</name>
    <name type="common">Red gorgonian</name>
    <name type="synonym">Violescent sea-whip</name>
    <dbReference type="NCBI Taxonomy" id="317549"/>
    <lineage>
        <taxon>Eukaryota</taxon>
        <taxon>Metazoa</taxon>
        <taxon>Cnidaria</taxon>
        <taxon>Anthozoa</taxon>
        <taxon>Octocorallia</taxon>
        <taxon>Malacalcyonacea</taxon>
        <taxon>Plexauridae</taxon>
        <taxon>Paramuricea</taxon>
    </lineage>
</organism>
<feature type="compositionally biased region" description="Polar residues" evidence="1">
    <location>
        <begin position="115"/>
        <end position="128"/>
    </location>
</feature>
<feature type="compositionally biased region" description="Acidic residues" evidence="1">
    <location>
        <begin position="158"/>
        <end position="172"/>
    </location>
</feature>
<dbReference type="AlphaFoldDB" id="A0A7D9I4W0"/>
<gene>
    <name evidence="2" type="ORF">PACLA_8A084527</name>
</gene>
<evidence type="ECO:0000313" key="2">
    <source>
        <dbReference type="EMBL" id="CAB4000942.1"/>
    </source>
</evidence>
<dbReference type="EMBL" id="CACRXK020003965">
    <property type="protein sequence ID" value="CAB4000942.1"/>
    <property type="molecule type" value="Genomic_DNA"/>
</dbReference>
<keyword evidence="3" id="KW-1185">Reference proteome</keyword>
<name>A0A7D9I4W0_PARCT</name>
<comment type="caution">
    <text evidence="2">The sequence shown here is derived from an EMBL/GenBank/DDBJ whole genome shotgun (WGS) entry which is preliminary data.</text>
</comment>
<feature type="region of interest" description="Disordered" evidence="1">
    <location>
        <begin position="104"/>
        <end position="174"/>
    </location>
</feature>
<accession>A0A7D9I4W0</accession>
<evidence type="ECO:0000313" key="3">
    <source>
        <dbReference type="Proteomes" id="UP001152795"/>
    </source>
</evidence>
<sequence length="216" mass="25151">MSKQNIRDNAMRFKREININIEATQDNINGSDSTSTSNAEWTNEMKINLLRIEEQERSRRRGFMKRMKEALDSIYEDKPMRAQCLTDNAARFRKDKAVANLIGVRDRGELEPDQVEQTGSNSENSQSGDWDAENEEDRENVEVLVNNGQRDHENKQEDAEEREGVEENEDEREMQIRFMENLNKLSPTTNQNIEERDRLIKIKVNISETELANANS</sequence>
<dbReference type="Proteomes" id="UP001152795">
    <property type="component" value="Unassembled WGS sequence"/>
</dbReference>
<proteinExistence type="predicted"/>
<protein>
    <submittedName>
        <fullName evidence="2">Uncharacterized protein</fullName>
    </submittedName>
</protein>
<evidence type="ECO:0000256" key="1">
    <source>
        <dbReference type="SAM" id="MobiDB-lite"/>
    </source>
</evidence>
<feature type="compositionally biased region" description="Acidic residues" evidence="1">
    <location>
        <begin position="130"/>
        <end position="139"/>
    </location>
</feature>